<feature type="region of interest" description="Disordered" evidence="1">
    <location>
        <begin position="28"/>
        <end position="50"/>
    </location>
</feature>
<keyword evidence="3" id="KW-1185">Reference proteome</keyword>
<organism evidence="2 3">
    <name type="scientific">Amycolatopsis ultiminotia</name>
    <dbReference type="NCBI Taxonomy" id="543629"/>
    <lineage>
        <taxon>Bacteria</taxon>
        <taxon>Bacillati</taxon>
        <taxon>Actinomycetota</taxon>
        <taxon>Actinomycetes</taxon>
        <taxon>Pseudonocardiales</taxon>
        <taxon>Pseudonocardiaceae</taxon>
        <taxon>Amycolatopsis</taxon>
    </lineage>
</organism>
<evidence type="ECO:0000313" key="2">
    <source>
        <dbReference type="EMBL" id="GAA3522954.1"/>
    </source>
</evidence>
<reference evidence="3" key="1">
    <citation type="journal article" date="2019" name="Int. J. Syst. Evol. Microbiol.">
        <title>The Global Catalogue of Microorganisms (GCM) 10K type strain sequencing project: providing services to taxonomists for standard genome sequencing and annotation.</title>
        <authorList>
            <consortium name="The Broad Institute Genomics Platform"/>
            <consortium name="The Broad Institute Genome Sequencing Center for Infectious Disease"/>
            <person name="Wu L."/>
            <person name="Ma J."/>
        </authorList>
    </citation>
    <scope>NUCLEOTIDE SEQUENCE [LARGE SCALE GENOMIC DNA]</scope>
    <source>
        <strain evidence="3">JCM 16898</strain>
    </source>
</reference>
<accession>A0ABP6UXV6</accession>
<sequence>MNESFGVNPPEAYLVALPQLGELVAGANESAGEVRREGTGPIPGDSAAEQRDVDPAVLAVILGMVPLSVGRIGEPAVWRVTRIAYVLRLVTQQCDRVVSAAVSRPAGP</sequence>
<dbReference type="EMBL" id="BAAAZN010000001">
    <property type="protein sequence ID" value="GAA3522954.1"/>
    <property type="molecule type" value="Genomic_DNA"/>
</dbReference>
<dbReference type="Proteomes" id="UP001500689">
    <property type="component" value="Unassembled WGS sequence"/>
</dbReference>
<name>A0ABP6UXV6_9PSEU</name>
<evidence type="ECO:0000313" key="3">
    <source>
        <dbReference type="Proteomes" id="UP001500689"/>
    </source>
</evidence>
<protein>
    <submittedName>
        <fullName evidence="2">Uncharacterized protein</fullName>
    </submittedName>
</protein>
<gene>
    <name evidence="2" type="ORF">GCM10022222_01070</name>
</gene>
<comment type="caution">
    <text evidence="2">The sequence shown here is derived from an EMBL/GenBank/DDBJ whole genome shotgun (WGS) entry which is preliminary data.</text>
</comment>
<proteinExistence type="predicted"/>
<evidence type="ECO:0000256" key="1">
    <source>
        <dbReference type="SAM" id="MobiDB-lite"/>
    </source>
</evidence>